<accession>A0A371DDN2</accession>
<feature type="compositionally biased region" description="Basic and acidic residues" evidence="1">
    <location>
        <begin position="707"/>
        <end position="733"/>
    </location>
</feature>
<gene>
    <name evidence="3" type="ORF">OH76DRAFT_1482086</name>
</gene>
<sequence length="837" mass="95200">MTTNSIGNDMVEFAEKYFSQSPASDALSTLSKPVFLANPFAELQNANTLDEKTLQAKFIDIINQQGLAPGLKMDFCESRPDNAEVDQDRQKVDAAIWREDLAPTDNKPHWVDQLIPVEFKAWESGGKYQDPYHDDPDVPGRVVVRPSQLRTKNIGQIISYAELVFAVQHRLAVFMLVVIGRACRFLRWDHSGAVVTEAIDYYEDWQFFCDVLWRISRCSNEQLGVDPSATRLSDADREFEDMTLAAVANEGDLDHTERQLGVPPEAPFTFAYVREMFSKSLDTQWPRYKLEVPDGTAKRHFLVCKPVFRANGLIGRGTRGYVALDCTNGHFVWLKDAWRADYLLLEKEGDILAELRVAGVPFVPTVVCHGDIREQTTLTSQVWEDKHPLPGPAPGPSHVFDQPRASSSSSKRKWTDVEDSGVHVPPPKGLSGTDLPYREDCPLRLHRHYRLVVEEVAKPLCEFETGEQLVSIIKDCIVSHHRAATIPEKPRLHRDVSGGNVLIYPQIFDDISGKYHLKWTGLLADWEMSKPILADDKRGPRQPERTGTWQYMSVALLSGDKNVEISDELEAFFYVLLYHAIRYLRSNLTGDTAATYLDEFFDQYILVEETYRCGARKLNAIETGKLMVTNKLELRFDDHLDDLVATLLRWFRASYLVSKHLRRQEEEKRQQELQKLVQARMPPPPPPPPRDPSHPKRQQSGLRKPRIHDIDKLSGSRSDHTREEEEPTAKQWKESKMVQKHVFMHDLLEQFLVEKWPVDDKVGDRIPKTWVRAPLGSTALPATKSATSNKKARVGRVDEPGSAQKPRLRLGFESYGLTIPQAELSKTARAQLELGSA</sequence>
<dbReference type="EMBL" id="KZ857398">
    <property type="protein sequence ID" value="RDX50669.1"/>
    <property type="molecule type" value="Genomic_DNA"/>
</dbReference>
<dbReference type="Pfam" id="PF17667">
    <property type="entry name" value="Pkinase_fungal"/>
    <property type="match status" value="1"/>
</dbReference>
<evidence type="ECO:0000256" key="1">
    <source>
        <dbReference type="SAM" id="MobiDB-lite"/>
    </source>
</evidence>
<feature type="region of interest" description="Disordered" evidence="1">
    <location>
        <begin position="678"/>
        <end position="733"/>
    </location>
</feature>
<reference evidence="3 4" key="1">
    <citation type="journal article" date="2018" name="Biotechnol. Biofuels">
        <title>Integrative visual omics of the white-rot fungus Polyporus brumalis exposes the biotechnological potential of its oxidative enzymes for delignifying raw plant biomass.</title>
        <authorList>
            <person name="Miyauchi S."/>
            <person name="Rancon A."/>
            <person name="Drula E."/>
            <person name="Hage H."/>
            <person name="Chaduli D."/>
            <person name="Favel A."/>
            <person name="Grisel S."/>
            <person name="Henrissat B."/>
            <person name="Herpoel-Gimbert I."/>
            <person name="Ruiz-Duenas F.J."/>
            <person name="Chevret D."/>
            <person name="Hainaut M."/>
            <person name="Lin J."/>
            <person name="Wang M."/>
            <person name="Pangilinan J."/>
            <person name="Lipzen A."/>
            <person name="Lesage-Meessen L."/>
            <person name="Navarro D."/>
            <person name="Riley R."/>
            <person name="Grigoriev I.V."/>
            <person name="Zhou S."/>
            <person name="Raouche S."/>
            <person name="Rosso M.N."/>
        </authorList>
    </citation>
    <scope>NUCLEOTIDE SEQUENCE [LARGE SCALE GENOMIC DNA]</scope>
    <source>
        <strain evidence="3 4">BRFM 1820</strain>
    </source>
</reference>
<feature type="compositionally biased region" description="Pro residues" evidence="1">
    <location>
        <begin position="681"/>
        <end position="690"/>
    </location>
</feature>
<dbReference type="Gene3D" id="1.10.510.10">
    <property type="entry name" value="Transferase(Phosphotransferase) domain 1"/>
    <property type="match status" value="1"/>
</dbReference>
<keyword evidence="4" id="KW-1185">Reference proteome</keyword>
<dbReference type="OrthoDB" id="2801804at2759"/>
<feature type="region of interest" description="Disordered" evidence="1">
    <location>
        <begin position="781"/>
        <end position="805"/>
    </location>
</feature>
<evidence type="ECO:0000259" key="2">
    <source>
        <dbReference type="Pfam" id="PF17667"/>
    </source>
</evidence>
<dbReference type="PANTHER" id="PTHR38248:SF2">
    <property type="entry name" value="FUNK1 11"/>
    <property type="match status" value="1"/>
</dbReference>
<evidence type="ECO:0000313" key="4">
    <source>
        <dbReference type="Proteomes" id="UP000256964"/>
    </source>
</evidence>
<evidence type="ECO:0000313" key="3">
    <source>
        <dbReference type="EMBL" id="RDX50669.1"/>
    </source>
</evidence>
<dbReference type="SUPFAM" id="SSF56112">
    <property type="entry name" value="Protein kinase-like (PK-like)"/>
    <property type="match status" value="1"/>
</dbReference>
<organism evidence="3 4">
    <name type="scientific">Lentinus brumalis</name>
    <dbReference type="NCBI Taxonomy" id="2498619"/>
    <lineage>
        <taxon>Eukaryota</taxon>
        <taxon>Fungi</taxon>
        <taxon>Dikarya</taxon>
        <taxon>Basidiomycota</taxon>
        <taxon>Agaricomycotina</taxon>
        <taxon>Agaricomycetes</taxon>
        <taxon>Polyporales</taxon>
        <taxon>Polyporaceae</taxon>
        <taxon>Lentinus</taxon>
    </lineage>
</organism>
<dbReference type="AlphaFoldDB" id="A0A371DDN2"/>
<dbReference type="PANTHER" id="PTHR38248">
    <property type="entry name" value="FUNK1 6"/>
    <property type="match status" value="1"/>
</dbReference>
<dbReference type="InterPro" id="IPR040976">
    <property type="entry name" value="Pkinase_fungal"/>
</dbReference>
<feature type="domain" description="Fungal-type protein kinase" evidence="2">
    <location>
        <begin position="137"/>
        <end position="578"/>
    </location>
</feature>
<dbReference type="Proteomes" id="UP000256964">
    <property type="component" value="Unassembled WGS sequence"/>
</dbReference>
<name>A0A371DDN2_9APHY</name>
<proteinExistence type="predicted"/>
<protein>
    <recommendedName>
        <fullName evidence="2">Fungal-type protein kinase domain-containing protein</fullName>
    </recommendedName>
</protein>
<feature type="region of interest" description="Disordered" evidence="1">
    <location>
        <begin position="384"/>
        <end position="433"/>
    </location>
</feature>
<dbReference type="InterPro" id="IPR011009">
    <property type="entry name" value="Kinase-like_dom_sf"/>
</dbReference>